<dbReference type="AlphaFoldDB" id="A0ABD3X0A0"/>
<evidence type="ECO:0000313" key="1">
    <source>
        <dbReference type="EMBL" id="KAL3878423.1"/>
    </source>
</evidence>
<keyword evidence="2" id="KW-1185">Reference proteome</keyword>
<dbReference type="Proteomes" id="UP001634394">
    <property type="component" value="Unassembled WGS sequence"/>
</dbReference>
<feature type="non-terminal residue" evidence="1">
    <location>
        <position position="81"/>
    </location>
</feature>
<organism evidence="1 2">
    <name type="scientific">Sinanodonta woodiana</name>
    <name type="common">Chinese pond mussel</name>
    <name type="synonym">Anodonta woodiana</name>
    <dbReference type="NCBI Taxonomy" id="1069815"/>
    <lineage>
        <taxon>Eukaryota</taxon>
        <taxon>Metazoa</taxon>
        <taxon>Spiralia</taxon>
        <taxon>Lophotrochozoa</taxon>
        <taxon>Mollusca</taxon>
        <taxon>Bivalvia</taxon>
        <taxon>Autobranchia</taxon>
        <taxon>Heteroconchia</taxon>
        <taxon>Palaeoheterodonta</taxon>
        <taxon>Unionida</taxon>
        <taxon>Unionoidea</taxon>
        <taxon>Unionidae</taxon>
        <taxon>Unioninae</taxon>
        <taxon>Sinanodonta</taxon>
    </lineage>
</organism>
<proteinExistence type="predicted"/>
<feature type="non-terminal residue" evidence="1">
    <location>
        <position position="1"/>
    </location>
</feature>
<evidence type="ECO:0000313" key="2">
    <source>
        <dbReference type="Proteomes" id="UP001634394"/>
    </source>
</evidence>
<dbReference type="EMBL" id="JBJQND010000004">
    <property type="protein sequence ID" value="KAL3878423.1"/>
    <property type="molecule type" value="Genomic_DNA"/>
</dbReference>
<protein>
    <submittedName>
        <fullName evidence="1">Uncharacterized protein</fullName>
    </submittedName>
</protein>
<reference evidence="1 2" key="1">
    <citation type="submission" date="2024-11" db="EMBL/GenBank/DDBJ databases">
        <title>Chromosome-level genome assembly of the freshwater bivalve Anodonta woodiana.</title>
        <authorList>
            <person name="Chen X."/>
        </authorList>
    </citation>
    <scope>NUCLEOTIDE SEQUENCE [LARGE SCALE GENOMIC DNA]</scope>
    <source>
        <strain evidence="1">MN2024</strain>
        <tissue evidence="1">Gills</tissue>
    </source>
</reference>
<accession>A0ABD3X0A0</accession>
<gene>
    <name evidence="1" type="ORF">ACJMK2_030774</name>
</gene>
<comment type="caution">
    <text evidence="1">The sequence shown here is derived from an EMBL/GenBank/DDBJ whole genome shotgun (WGS) entry which is preliminary data.</text>
</comment>
<sequence length="81" mass="9124">EIQPHALSTAIPSVRISVYLVLPFALPMGRVIPQNEYSLQCQTIWRYLDEALSDEFLIFSSTLRAAFTNTKPSEHLSNSIS</sequence>
<name>A0ABD3X0A0_SINWO</name>